<dbReference type="SMART" id="SM00220">
    <property type="entry name" value="S_TKc"/>
    <property type="match status" value="1"/>
</dbReference>
<evidence type="ECO:0000256" key="7">
    <source>
        <dbReference type="ARBA" id="ARBA00047899"/>
    </source>
</evidence>
<evidence type="ECO:0000259" key="9">
    <source>
        <dbReference type="PROSITE" id="PS50011"/>
    </source>
</evidence>
<dbReference type="PROSITE" id="PS50011">
    <property type="entry name" value="PROTEIN_KINASE_DOM"/>
    <property type="match status" value="1"/>
</dbReference>
<dbReference type="Gene3D" id="1.10.510.10">
    <property type="entry name" value="Transferase(Phosphotransferase) domain 1"/>
    <property type="match status" value="1"/>
</dbReference>
<dbReference type="Proteomes" id="UP001476950">
    <property type="component" value="Unassembled WGS sequence"/>
</dbReference>
<gene>
    <name evidence="10" type="ORF">NDI38_15770</name>
</gene>
<evidence type="ECO:0000313" key="10">
    <source>
        <dbReference type="EMBL" id="MEP1059897.1"/>
    </source>
</evidence>
<comment type="catalytic activity">
    <reaction evidence="8">
        <text>L-seryl-[protein] + ATP = O-phospho-L-seryl-[protein] + ADP + H(+)</text>
        <dbReference type="Rhea" id="RHEA:17989"/>
        <dbReference type="Rhea" id="RHEA-COMP:9863"/>
        <dbReference type="Rhea" id="RHEA-COMP:11604"/>
        <dbReference type="ChEBI" id="CHEBI:15378"/>
        <dbReference type="ChEBI" id="CHEBI:29999"/>
        <dbReference type="ChEBI" id="CHEBI:30616"/>
        <dbReference type="ChEBI" id="CHEBI:83421"/>
        <dbReference type="ChEBI" id="CHEBI:456216"/>
        <dbReference type="EC" id="2.7.11.1"/>
    </reaction>
</comment>
<dbReference type="EMBL" id="JAMPLM010000013">
    <property type="protein sequence ID" value="MEP1059897.1"/>
    <property type="molecule type" value="Genomic_DNA"/>
</dbReference>
<dbReference type="PANTHER" id="PTHR24363">
    <property type="entry name" value="SERINE/THREONINE PROTEIN KINASE"/>
    <property type="match status" value="1"/>
</dbReference>
<reference evidence="10 11" key="1">
    <citation type="submission" date="2022-04" db="EMBL/GenBank/DDBJ databases">
        <title>Positive selection, recombination, and allopatry shape intraspecific diversity of widespread and dominant cyanobacteria.</title>
        <authorList>
            <person name="Wei J."/>
            <person name="Shu W."/>
            <person name="Hu C."/>
        </authorList>
    </citation>
    <scope>NUCLEOTIDE SEQUENCE [LARGE SCALE GENOMIC DNA]</scope>
    <source>
        <strain evidence="10 11">AS-A4</strain>
    </source>
</reference>
<dbReference type="GO" id="GO:0016301">
    <property type="term" value="F:kinase activity"/>
    <property type="evidence" value="ECO:0007669"/>
    <property type="project" value="UniProtKB-KW"/>
</dbReference>
<evidence type="ECO:0000256" key="4">
    <source>
        <dbReference type="ARBA" id="ARBA00022741"/>
    </source>
</evidence>
<keyword evidence="4" id="KW-0547">Nucleotide-binding</keyword>
<proteinExistence type="predicted"/>
<evidence type="ECO:0000256" key="1">
    <source>
        <dbReference type="ARBA" id="ARBA00012513"/>
    </source>
</evidence>
<dbReference type="Pfam" id="PF00069">
    <property type="entry name" value="Pkinase"/>
    <property type="match status" value="1"/>
</dbReference>
<comment type="catalytic activity">
    <reaction evidence="7">
        <text>L-threonyl-[protein] + ATP = O-phospho-L-threonyl-[protein] + ADP + H(+)</text>
        <dbReference type="Rhea" id="RHEA:46608"/>
        <dbReference type="Rhea" id="RHEA-COMP:11060"/>
        <dbReference type="Rhea" id="RHEA-COMP:11605"/>
        <dbReference type="ChEBI" id="CHEBI:15378"/>
        <dbReference type="ChEBI" id="CHEBI:30013"/>
        <dbReference type="ChEBI" id="CHEBI:30616"/>
        <dbReference type="ChEBI" id="CHEBI:61977"/>
        <dbReference type="ChEBI" id="CHEBI:456216"/>
        <dbReference type="EC" id="2.7.11.1"/>
    </reaction>
</comment>
<dbReference type="RefSeq" id="WP_190449611.1">
    <property type="nucleotide sequence ID" value="NZ_JAMPLM010000013.1"/>
</dbReference>
<comment type="caution">
    <text evidence="10">The sequence shown here is derived from an EMBL/GenBank/DDBJ whole genome shotgun (WGS) entry which is preliminary data.</text>
</comment>
<name>A0ABV0KL98_9CYAN</name>
<keyword evidence="2" id="KW-0723">Serine/threonine-protein kinase</keyword>
<protein>
    <recommendedName>
        <fullName evidence="1">non-specific serine/threonine protein kinase</fullName>
        <ecNumber evidence="1">2.7.11.1</ecNumber>
    </recommendedName>
</protein>
<keyword evidence="11" id="KW-1185">Reference proteome</keyword>
<evidence type="ECO:0000256" key="5">
    <source>
        <dbReference type="ARBA" id="ARBA00022777"/>
    </source>
</evidence>
<sequence length="598" mass="65195">MSDVLVSAEVSYPELDRLLDGRYQVNQILASGDWGRTYLAQDTRRPSQPDCIIQHVLPAANDDAYRYALRHLFVREAATLERLGEHGQIPRLLACFEDEQGLHLVQELIGGGSLSLELLPQPWHEEQVVQLLLECLELLAVVHSECCRHGDVRPDNFIRRSQDGKLTLTNFGTVRDVHLSLMTLQGKAAPSRVPNMQGYQPPEQVKGLPCLASDIYAIGLIGIQALTGVHPLQLSRDSKTGEILWQPFGQAAGSTLRHGLVAVLSRMVRADHTQRYLSAKEALQAVRSLTQGVPLERVDAPIAADSSSLTLTQNTVPALMLPEATEPDTPTEGWLSPAVQIGVGIGAVMAAAVCGYALPHLLDRSLFSDTDRGNQALAQATQQYQAGQLQKAVALAESIPKDSAAYAPAQEAIDHWQKDWQTAERKAQAAAVALQQGNGLAVLQEAQGLPKIAYWQQRVQPLVQQSASQAETGAAQLLRDAYGRAIVKDFTGAIAALKQIPEGTSIYAKAQEKLREYGEKQQIQAVRHLQSAYNQAEAKRFDQALESLQNIPAGIPTYATAQAKIREYTEKQRVQAAALTMQDLNPGSNLQEANLAGL</sequence>
<accession>A0ABV0KL98</accession>
<keyword evidence="5 10" id="KW-0418">Kinase</keyword>
<evidence type="ECO:0000256" key="3">
    <source>
        <dbReference type="ARBA" id="ARBA00022679"/>
    </source>
</evidence>
<keyword evidence="6" id="KW-0067">ATP-binding</keyword>
<dbReference type="InterPro" id="IPR000719">
    <property type="entry name" value="Prot_kinase_dom"/>
</dbReference>
<feature type="domain" description="Protein kinase" evidence="9">
    <location>
        <begin position="23"/>
        <end position="309"/>
    </location>
</feature>
<dbReference type="PANTHER" id="PTHR24363:SF0">
    <property type="entry name" value="SERINE_THREONINE KINASE LIKE DOMAIN CONTAINING 1"/>
    <property type="match status" value="1"/>
</dbReference>
<dbReference type="SUPFAM" id="SSF56112">
    <property type="entry name" value="Protein kinase-like (PK-like)"/>
    <property type="match status" value="1"/>
</dbReference>
<organism evidence="10 11">
    <name type="scientific">Stenomitos frigidus AS-A4</name>
    <dbReference type="NCBI Taxonomy" id="2933935"/>
    <lineage>
        <taxon>Bacteria</taxon>
        <taxon>Bacillati</taxon>
        <taxon>Cyanobacteriota</taxon>
        <taxon>Cyanophyceae</taxon>
        <taxon>Leptolyngbyales</taxon>
        <taxon>Leptolyngbyaceae</taxon>
        <taxon>Stenomitos</taxon>
    </lineage>
</organism>
<dbReference type="Gene3D" id="3.30.200.20">
    <property type="entry name" value="Phosphorylase Kinase, domain 1"/>
    <property type="match status" value="1"/>
</dbReference>
<evidence type="ECO:0000256" key="2">
    <source>
        <dbReference type="ARBA" id="ARBA00022527"/>
    </source>
</evidence>
<evidence type="ECO:0000256" key="6">
    <source>
        <dbReference type="ARBA" id="ARBA00022840"/>
    </source>
</evidence>
<keyword evidence="3" id="KW-0808">Transferase</keyword>
<evidence type="ECO:0000313" key="11">
    <source>
        <dbReference type="Proteomes" id="UP001476950"/>
    </source>
</evidence>
<dbReference type="EC" id="2.7.11.1" evidence="1"/>
<evidence type="ECO:0000256" key="8">
    <source>
        <dbReference type="ARBA" id="ARBA00048679"/>
    </source>
</evidence>
<dbReference type="InterPro" id="IPR011009">
    <property type="entry name" value="Kinase-like_dom_sf"/>
</dbReference>